<feature type="region of interest" description="Disordered" evidence="1">
    <location>
        <begin position="1"/>
        <end position="83"/>
    </location>
</feature>
<dbReference type="EMBL" id="VTPC01003153">
    <property type="protein sequence ID" value="KAF2898965.1"/>
    <property type="molecule type" value="Genomic_DNA"/>
</dbReference>
<name>A0A8K0GBU0_IGNLU</name>
<sequence>MATRQMSPTGRNPSPRVATLHGQLGGHAEWTQRHRQLAEDCGRRERLPSPQRKPNGGGWHKVTPGPGAGEEQPRLHRRCHHIL</sequence>
<gene>
    <name evidence="2" type="ORF">ILUMI_07226</name>
</gene>
<protein>
    <submittedName>
        <fullName evidence="2">Uncharacterized protein</fullName>
    </submittedName>
</protein>
<proteinExistence type="predicted"/>
<evidence type="ECO:0000313" key="2">
    <source>
        <dbReference type="EMBL" id="KAF2898965.1"/>
    </source>
</evidence>
<dbReference type="Proteomes" id="UP000801492">
    <property type="component" value="Unassembled WGS sequence"/>
</dbReference>
<comment type="caution">
    <text evidence="2">The sequence shown here is derived from an EMBL/GenBank/DDBJ whole genome shotgun (WGS) entry which is preliminary data.</text>
</comment>
<evidence type="ECO:0000313" key="3">
    <source>
        <dbReference type="Proteomes" id="UP000801492"/>
    </source>
</evidence>
<dbReference type="AlphaFoldDB" id="A0A8K0GBU0"/>
<feature type="compositionally biased region" description="Basic and acidic residues" evidence="1">
    <location>
        <begin position="30"/>
        <end position="47"/>
    </location>
</feature>
<evidence type="ECO:0000256" key="1">
    <source>
        <dbReference type="SAM" id="MobiDB-lite"/>
    </source>
</evidence>
<accession>A0A8K0GBU0</accession>
<feature type="compositionally biased region" description="Polar residues" evidence="1">
    <location>
        <begin position="1"/>
        <end position="12"/>
    </location>
</feature>
<organism evidence="2 3">
    <name type="scientific">Ignelater luminosus</name>
    <name type="common">Cucubano</name>
    <name type="synonym">Pyrophorus luminosus</name>
    <dbReference type="NCBI Taxonomy" id="2038154"/>
    <lineage>
        <taxon>Eukaryota</taxon>
        <taxon>Metazoa</taxon>
        <taxon>Ecdysozoa</taxon>
        <taxon>Arthropoda</taxon>
        <taxon>Hexapoda</taxon>
        <taxon>Insecta</taxon>
        <taxon>Pterygota</taxon>
        <taxon>Neoptera</taxon>
        <taxon>Endopterygota</taxon>
        <taxon>Coleoptera</taxon>
        <taxon>Polyphaga</taxon>
        <taxon>Elateriformia</taxon>
        <taxon>Elateroidea</taxon>
        <taxon>Elateridae</taxon>
        <taxon>Agrypninae</taxon>
        <taxon>Pyrophorini</taxon>
        <taxon>Ignelater</taxon>
    </lineage>
</organism>
<reference evidence="2" key="1">
    <citation type="submission" date="2019-08" db="EMBL/GenBank/DDBJ databases">
        <title>The genome of the North American firefly Photinus pyralis.</title>
        <authorList>
            <consortium name="Photinus pyralis genome working group"/>
            <person name="Fallon T.R."/>
            <person name="Sander Lower S.E."/>
            <person name="Weng J.-K."/>
        </authorList>
    </citation>
    <scope>NUCLEOTIDE SEQUENCE</scope>
    <source>
        <strain evidence="2">TRF0915ILg1</strain>
        <tissue evidence="2">Whole body</tissue>
    </source>
</reference>
<keyword evidence="3" id="KW-1185">Reference proteome</keyword>